<proteinExistence type="predicted"/>
<name>A0A2G0CB40_9BACT</name>
<dbReference type="AlphaFoldDB" id="A0A2G0CB40"/>
<accession>A0A2G0CB40</accession>
<evidence type="ECO:0000313" key="2">
    <source>
        <dbReference type="EMBL" id="PHK97170.1"/>
    </source>
</evidence>
<protein>
    <recommendedName>
        <fullName evidence="1">TY-Chap central domain-containing protein</fullName>
    </recommendedName>
</protein>
<dbReference type="OrthoDB" id="1489794at2"/>
<dbReference type="SUPFAM" id="SSF69635">
    <property type="entry name" value="Type III secretory system chaperone-like"/>
    <property type="match status" value="1"/>
</dbReference>
<gene>
    <name evidence="2" type="ORF">CGL56_17160</name>
</gene>
<keyword evidence="3" id="KW-1185">Reference proteome</keyword>
<dbReference type="InterPro" id="IPR054343">
    <property type="entry name" value="TY-Chap_M"/>
</dbReference>
<comment type="caution">
    <text evidence="2">The sequence shown here is derived from an EMBL/GenBank/DDBJ whole genome shotgun (WGS) entry which is preliminary data.</text>
</comment>
<sequence length="447" mass="52020">MSIWDTLFSRSVGRADGDEPDHHFGRYTDAYKSRENYAAWDAAIDAFEEGEFLQSCTAFMAYLYDRQEHNVKWKREDGTLYFEFYQGSKRVTGFADREQLRASARIARLNRTDAELLRRLTAMNYELKYSRFGLDEDNCLTIIFDTPVHDASPHKLYHALKEMAQRADKQDDLLLEEFSGYLSPVEVTHLEPLSHELKGIKLGFLREQIQALIDYLASNAINPEEHPGAVAYLLLDLVYRLDYLLRPEGHTMEALERMHRMYFAREEEPQPVTYKNVRLLGELQELLQRAPESFAEELYAGKYTFGITLPASHDRLASLINNELPNMDWYQDNGYAPVARAIPGYIAGYALFNYAVPPPDRELLHLYYRVTENDYFQRLGYTQSFVDRDGRPARRAIRTAVTEIAERHRADYPQLRPAVSQLNFSDLTEFSRSYLEMIRNLELGQRP</sequence>
<dbReference type="Proteomes" id="UP000226437">
    <property type="component" value="Unassembled WGS sequence"/>
</dbReference>
<evidence type="ECO:0000259" key="1">
    <source>
        <dbReference type="Pfam" id="PF22551"/>
    </source>
</evidence>
<dbReference type="Gene3D" id="3.30.1460.10">
    <property type="match status" value="1"/>
</dbReference>
<dbReference type="RefSeq" id="WP_099107819.1">
    <property type="nucleotide sequence ID" value="NZ_JAATJF010000003.1"/>
</dbReference>
<reference evidence="2 3" key="1">
    <citation type="submission" date="2017-10" db="EMBL/GenBank/DDBJ databases">
        <title>The draft genome sequence of Lewinella marina KCTC 32374.</title>
        <authorList>
            <person name="Wang K."/>
        </authorList>
    </citation>
    <scope>NUCLEOTIDE SEQUENCE [LARGE SCALE GENOMIC DNA]</scope>
    <source>
        <strain evidence="2 3">MKG-38</strain>
    </source>
</reference>
<organism evidence="2 3">
    <name type="scientific">Neolewinella marina</name>
    <dbReference type="NCBI Taxonomy" id="438751"/>
    <lineage>
        <taxon>Bacteria</taxon>
        <taxon>Pseudomonadati</taxon>
        <taxon>Bacteroidota</taxon>
        <taxon>Saprospiria</taxon>
        <taxon>Saprospirales</taxon>
        <taxon>Lewinellaceae</taxon>
        <taxon>Neolewinella</taxon>
    </lineage>
</organism>
<dbReference type="EMBL" id="PDLO01000011">
    <property type="protein sequence ID" value="PHK97170.1"/>
    <property type="molecule type" value="Genomic_DNA"/>
</dbReference>
<feature type="domain" description="TY-Chap central" evidence="1">
    <location>
        <begin position="95"/>
        <end position="180"/>
    </location>
</feature>
<dbReference type="Pfam" id="PF22551">
    <property type="entry name" value="TY-Chap1"/>
    <property type="match status" value="1"/>
</dbReference>
<evidence type="ECO:0000313" key="3">
    <source>
        <dbReference type="Proteomes" id="UP000226437"/>
    </source>
</evidence>